<evidence type="ECO:0000256" key="6">
    <source>
        <dbReference type="ARBA" id="ARBA00023242"/>
    </source>
</evidence>
<dbReference type="GO" id="GO:0008380">
    <property type="term" value="P:RNA splicing"/>
    <property type="evidence" value="ECO:0007669"/>
    <property type="project" value="UniProtKB-KW"/>
</dbReference>
<keyword evidence="5" id="KW-0508">mRNA splicing</keyword>
<dbReference type="GO" id="GO:0071013">
    <property type="term" value="C:catalytic step 2 spliceosome"/>
    <property type="evidence" value="ECO:0007669"/>
    <property type="project" value="TreeGrafter"/>
</dbReference>
<evidence type="ECO:0000256" key="3">
    <source>
        <dbReference type="ARBA" id="ARBA00022664"/>
    </source>
</evidence>
<dbReference type="AlphaFoldDB" id="A0A1Y1XFK0"/>
<dbReference type="PANTHER" id="PTHR13296:SF0">
    <property type="entry name" value="PRE-MRNA-SPLICING FACTOR SPF27"/>
    <property type="match status" value="1"/>
</dbReference>
<reference evidence="8 9" key="1">
    <citation type="submission" date="2016-08" db="EMBL/GenBank/DDBJ databases">
        <title>A Parts List for Fungal Cellulosomes Revealed by Comparative Genomics.</title>
        <authorList>
            <consortium name="DOE Joint Genome Institute"/>
            <person name="Haitjema C.H."/>
            <person name="Gilmore S.P."/>
            <person name="Henske J.K."/>
            <person name="Solomon K.V."/>
            <person name="De Groot R."/>
            <person name="Kuo A."/>
            <person name="Mondo S.J."/>
            <person name="Salamov A.A."/>
            <person name="Labutti K."/>
            <person name="Zhao Z."/>
            <person name="Chiniquy J."/>
            <person name="Barry K."/>
            <person name="Brewer H.M."/>
            <person name="Purvine S.O."/>
            <person name="Wright A.T."/>
            <person name="Boxma B."/>
            <person name="Van Alen T."/>
            <person name="Hackstein J.H."/>
            <person name="Baker S.E."/>
            <person name="Grigoriev I.V."/>
            <person name="O'Malley M.A."/>
        </authorList>
    </citation>
    <scope>NUCLEOTIDE SEQUENCE [LARGE SCALE GENOMIC DNA]</scope>
    <source>
        <strain evidence="8 9">S4</strain>
    </source>
</reference>
<evidence type="ECO:0000256" key="7">
    <source>
        <dbReference type="SAM" id="Coils"/>
    </source>
</evidence>
<accession>A0A1Y1XFK0</accession>
<dbReference type="GO" id="GO:0006397">
    <property type="term" value="P:mRNA processing"/>
    <property type="evidence" value="ECO:0007669"/>
    <property type="project" value="UniProtKB-KW"/>
</dbReference>
<sequence>MDIDKVIIDALPYIDKEYDDPEMKKYVDNLIEEELKVTVKKDTSELPETIELFENDEILKNEMERIKNGEPFPLLDTIRYRLSDPQDHSNVDEWVNAVENSEAQLEHQYNRLINLELLNKFGANAWRYNNFQLEQILNEIKQKVDDKKNKIVDINKERKYLQTKSEAKLQQLEQQWNENVSKVLEIEAACHNLEMEIKQKKEAKQ</sequence>
<evidence type="ECO:0000256" key="1">
    <source>
        <dbReference type="ARBA" id="ARBA00004123"/>
    </source>
</evidence>
<comment type="caution">
    <text evidence="8">The sequence shown here is derived from an EMBL/GenBank/DDBJ whole genome shotgun (WGS) entry which is preliminary data.</text>
</comment>
<gene>
    <name evidence="8" type="ORF">BCR32DRAFT_291263</name>
</gene>
<keyword evidence="9" id="KW-1185">Reference proteome</keyword>
<evidence type="ECO:0000256" key="4">
    <source>
        <dbReference type="ARBA" id="ARBA00022728"/>
    </source>
</evidence>
<evidence type="ECO:0000313" key="8">
    <source>
        <dbReference type="EMBL" id="ORX84541.1"/>
    </source>
</evidence>
<dbReference type="Pfam" id="PF05700">
    <property type="entry name" value="BCAS2"/>
    <property type="match status" value="1"/>
</dbReference>
<keyword evidence="6" id="KW-0539">Nucleus</keyword>
<organism evidence="8 9">
    <name type="scientific">Anaeromyces robustus</name>
    <dbReference type="NCBI Taxonomy" id="1754192"/>
    <lineage>
        <taxon>Eukaryota</taxon>
        <taxon>Fungi</taxon>
        <taxon>Fungi incertae sedis</taxon>
        <taxon>Chytridiomycota</taxon>
        <taxon>Chytridiomycota incertae sedis</taxon>
        <taxon>Neocallimastigomycetes</taxon>
        <taxon>Neocallimastigales</taxon>
        <taxon>Neocallimastigaceae</taxon>
        <taxon>Anaeromyces</taxon>
    </lineage>
</organism>
<protein>
    <submittedName>
        <fullName evidence="8">Breast carcinoma amplified sequence 2</fullName>
    </submittedName>
</protein>
<dbReference type="STRING" id="1754192.A0A1Y1XFK0"/>
<comment type="subcellular location">
    <subcellularLocation>
        <location evidence="1">Nucleus</location>
    </subcellularLocation>
</comment>
<keyword evidence="7" id="KW-0175">Coiled coil</keyword>
<evidence type="ECO:0000256" key="5">
    <source>
        <dbReference type="ARBA" id="ARBA00023187"/>
    </source>
</evidence>
<feature type="coiled-coil region" evidence="7">
    <location>
        <begin position="95"/>
        <end position="157"/>
    </location>
</feature>
<dbReference type="InterPro" id="IPR008409">
    <property type="entry name" value="SPF27"/>
</dbReference>
<dbReference type="GO" id="GO:0071011">
    <property type="term" value="C:precatalytic spliceosome"/>
    <property type="evidence" value="ECO:0007669"/>
    <property type="project" value="TreeGrafter"/>
</dbReference>
<dbReference type="EMBL" id="MCFG01000050">
    <property type="protein sequence ID" value="ORX84541.1"/>
    <property type="molecule type" value="Genomic_DNA"/>
</dbReference>
<proteinExistence type="inferred from homology"/>
<dbReference type="Proteomes" id="UP000193944">
    <property type="component" value="Unassembled WGS sequence"/>
</dbReference>
<evidence type="ECO:0000313" key="9">
    <source>
        <dbReference type="Proteomes" id="UP000193944"/>
    </source>
</evidence>
<name>A0A1Y1XFK0_9FUNG</name>
<dbReference type="OrthoDB" id="205794at2759"/>
<keyword evidence="4" id="KW-0747">Spliceosome</keyword>
<comment type="similarity">
    <text evidence="2">Belongs to the SPF27 family.</text>
</comment>
<reference evidence="8 9" key="2">
    <citation type="submission" date="2016-08" db="EMBL/GenBank/DDBJ databases">
        <title>Pervasive Adenine N6-methylation of Active Genes in Fungi.</title>
        <authorList>
            <consortium name="DOE Joint Genome Institute"/>
            <person name="Mondo S.J."/>
            <person name="Dannebaum R.O."/>
            <person name="Kuo R.C."/>
            <person name="Labutti K."/>
            <person name="Haridas S."/>
            <person name="Kuo A."/>
            <person name="Salamov A."/>
            <person name="Ahrendt S.R."/>
            <person name="Lipzen A."/>
            <person name="Sullivan W."/>
            <person name="Andreopoulos W.B."/>
            <person name="Clum A."/>
            <person name="Lindquist E."/>
            <person name="Daum C."/>
            <person name="Ramamoorthy G.K."/>
            <person name="Gryganskyi A."/>
            <person name="Culley D."/>
            <person name="Magnuson J.K."/>
            <person name="James T.Y."/>
            <person name="O'Malley M.A."/>
            <person name="Stajich J.E."/>
            <person name="Spatafora J.W."/>
            <person name="Visel A."/>
            <person name="Grigoriev I.V."/>
        </authorList>
    </citation>
    <scope>NUCLEOTIDE SEQUENCE [LARGE SCALE GENOMIC DNA]</scope>
    <source>
        <strain evidence="8 9">S4</strain>
    </source>
</reference>
<dbReference type="GO" id="GO:0000974">
    <property type="term" value="C:Prp19 complex"/>
    <property type="evidence" value="ECO:0007669"/>
    <property type="project" value="TreeGrafter"/>
</dbReference>
<dbReference type="PANTHER" id="PTHR13296">
    <property type="entry name" value="BCAS2 PROTEIN"/>
    <property type="match status" value="1"/>
</dbReference>
<keyword evidence="3" id="KW-0507">mRNA processing</keyword>
<evidence type="ECO:0000256" key="2">
    <source>
        <dbReference type="ARBA" id="ARBA00010788"/>
    </source>
</evidence>